<evidence type="ECO:0000313" key="1">
    <source>
        <dbReference type="EMBL" id="CAE8606568.1"/>
    </source>
</evidence>
<evidence type="ECO:0000313" key="2">
    <source>
        <dbReference type="Proteomes" id="UP000654075"/>
    </source>
</evidence>
<dbReference type="Proteomes" id="UP000654075">
    <property type="component" value="Unassembled WGS sequence"/>
</dbReference>
<comment type="caution">
    <text evidence="1">The sequence shown here is derived from an EMBL/GenBank/DDBJ whole genome shotgun (WGS) entry which is preliminary data.</text>
</comment>
<name>A0A813F2B2_POLGL</name>
<dbReference type="AlphaFoldDB" id="A0A813F2B2"/>
<sequence>MVLQLFFDHGDLGEDGAGPPFQIHEEASQFQKYVRCVVDLLLFRSGPSAAGCCQTRRAKDKKAKRYALQVVEHLRDIMIGLTGFVDT</sequence>
<gene>
    <name evidence="1" type="ORF">PGLA1383_LOCUS24550</name>
</gene>
<accession>A0A813F2B2</accession>
<organism evidence="1 2">
    <name type="scientific">Polarella glacialis</name>
    <name type="common">Dinoflagellate</name>
    <dbReference type="NCBI Taxonomy" id="89957"/>
    <lineage>
        <taxon>Eukaryota</taxon>
        <taxon>Sar</taxon>
        <taxon>Alveolata</taxon>
        <taxon>Dinophyceae</taxon>
        <taxon>Suessiales</taxon>
        <taxon>Suessiaceae</taxon>
        <taxon>Polarella</taxon>
    </lineage>
</organism>
<dbReference type="EMBL" id="CAJNNV010019474">
    <property type="protein sequence ID" value="CAE8606568.1"/>
    <property type="molecule type" value="Genomic_DNA"/>
</dbReference>
<protein>
    <submittedName>
        <fullName evidence="1">Uncharacterized protein</fullName>
    </submittedName>
</protein>
<reference evidence="1" key="1">
    <citation type="submission" date="2021-02" db="EMBL/GenBank/DDBJ databases">
        <authorList>
            <person name="Dougan E. K."/>
            <person name="Rhodes N."/>
            <person name="Thang M."/>
            <person name="Chan C."/>
        </authorList>
    </citation>
    <scope>NUCLEOTIDE SEQUENCE</scope>
</reference>
<keyword evidence="2" id="KW-1185">Reference proteome</keyword>
<proteinExistence type="predicted"/>